<gene>
    <name evidence="1" type="ORF">SAMN05444352_111111</name>
</gene>
<evidence type="ECO:0000313" key="2">
    <source>
        <dbReference type="Proteomes" id="UP000198407"/>
    </source>
</evidence>
<keyword evidence="2" id="KW-1185">Reference proteome</keyword>
<accession>A0A239G358</accession>
<proteinExistence type="predicted"/>
<dbReference type="RefSeq" id="WP_042130196.1">
    <property type="nucleotide sequence ID" value="NZ_FZOL01000011.1"/>
</dbReference>
<dbReference type="OrthoDB" id="6899121at2"/>
<dbReference type="AlphaFoldDB" id="A0A239G358"/>
<sequence length="81" mass="8728">MKKLVPDPPPILCIKPGLTHDQAIRLADEHLNSALCALSKLPLQSRPRDQASLEGAEIELRIGQALLKVAQAETTVSVPVL</sequence>
<evidence type="ECO:0000313" key="1">
    <source>
        <dbReference type="EMBL" id="SNS63148.1"/>
    </source>
</evidence>
<organism evidence="1 2">
    <name type="scientific">Pseudomonas japonica</name>
    <dbReference type="NCBI Taxonomy" id="256466"/>
    <lineage>
        <taxon>Bacteria</taxon>
        <taxon>Pseudomonadati</taxon>
        <taxon>Pseudomonadota</taxon>
        <taxon>Gammaproteobacteria</taxon>
        <taxon>Pseudomonadales</taxon>
        <taxon>Pseudomonadaceae</taxon>
        <taxon>Pseudomonas</taxon>
    </lineage>
</organism>
<protein>
    <submittedName>
        <fullName evidence="1">Uncharacterized protein</fullName>
    </submittedName>
</protein>
<reference evidence="2" key="1">
    <citation type="submission" date="2017-06" db="EMBL/GenBank/DDBJ databases">
        <authorList>
            <person name="Varghese N."/>
            <person name="Submissions S."/>
        </authorList>
    </citation>
    <scope>NUCLEOTIDE SEQUENCE [LARGE SCALE GENOMIC DNA]</scope>
    <source>
        <strain evidence="2">DSM 22348</strain>
    </source>
</reference>
<name>A0A239G358_9PSED</name>
<dbReference type="Proteomes" id="UP000198407">
    <property type="component" value="Unassembled WGS sequence"/>
</dbReference>
<dbReference type="EMBL" id="FZOL01000011">
    <property type="protein sequence ID" value="SNS63148.1"/>
    <property type="molecule type" value="Genomic_DNA"/>
</dbReference>